<protein>
    <recommendedName>
        <fullName evidence="3">HicA toxin of toxin-antitoxin</fullName>
    </recommendedName>
</protein>
<keyword evidence="2" id="KW-1185">Reference proteome</keyword>
<evidence type="ECO:0000313" key="1">
    <source>
        <dbReference type="EMBL" id="NDW05066.1"/>
    </source>
</evidence>
<dbReference type="AlphaFoldDB" id="A0A6N9T4T1"/>
<name>A0A6N9T4T1_9HYPH</name>
<gene>
    <name evidence="1" type="ORF">GTK09_11550</name>
</gene>
<evidence type="ECO:0008006" key="3">
    <source>
        <dbReference type="Google" id="ProtNLM"/>
    </source>
</evidence>
<organism evidence="1 2">
    <name type="scientific">Jiella pacifica</name>
    <dbReference type="NCBI Taxonomy" id="2696469"/>
    <lineage>
        <taxon>Bacteria</taxon>
        <taxon>Pseudomonadati</taxon>
        <taxon>Pseudomonadota</taxon>
        <taxon>Alphaproteobacteria</taxon>
        <taxon>Hyphomicrobiales</taxon>
        <taxon>Aurantimonadaceae</taxon>
        <taxon>Jiella</taxon>
    </lineage>
</organism>
<dbReference type="Proteomes" id="UP000469011">
    <property type="component" value="Unassembled WGS sequence"/>
</dbReference>
<evidence type="ECO:0000313" key="2">
    <source>
        <dbReference type="Proteomes" id="UP000469011"/>
    </source>
</evidence>
<sequence length="63" mass="7074">MKREALIRELRQSAKDMGVTFTVIKNEGKGSHYKVVLGDRATIIKSGELSKVYVRAIRKQLGV</sequence>
<dbReference type="EMBL" id="JAAAMG010000008">
    <property type="protein sequence ID" value="NDW05066.1"/>
    <property type="molecule type" value="Genomic_DNA"/>
</dbReference>
<dbReference type="RefSeq" id="WP_163463320.1">
    <property type="nucleotide sequence ID" value="NZ_JAAAMG010000008.1"/>
</dbReference>
<proteinExistence type="predicted"/>
<comment type="caution">
    <text evidence="1">The sequence shown here is derived from an EMBL/GenBank/DDBJ whole genome shotgun (WGS) entry which is preliminary data.</text>
</comment>
<accession>A0A6N9T4T1</accession>
<reference evidence="1 2" key="1">
    <citation type="submission" date="2020-01" db="EMBL/GenBank/DDBJ databases">
        <title>Jiella pacifica sp. nov.</title>
        <authorList>
            <person name="Xue Z."/>
            <person name="Zhu S."/>
            <person name="Chen J."/>
            <person name="Yang J."/>
        </authorList>
    </citation>
    <scope>NUCLEOTIDE SEQUENCE [LARGE SCALE GENOMIC DNA]</scope>
    <source>
        <strain evidence="1 2">40Bstr34</strain>
    </source>
</reference>